<dbReference type="AlphaFoldDB" id="A0A369C9H0"/>
<evidence type="ECO:0000313" key="1">
    <source>
        <dbReference type="EMBL" id="RCX30373.1"/>
    </source>
</evidence>
<keyword evidence="2" id="KW-1185">Reference proteome</keyword>
<proteinExistence type="predicted"/>
<protein>
    <submittedName>
        <fullName evidence="1">Uncharacterized protein</fullName>
    </submittedName>
</protein>
<organism evidence="1 2">
    <name type="scientific">Thioalbus denitrificans</name>
    <dbReference type="NCBI Taxonomy" id="547122"/>
    <lineage>
        <taxon>Bacteria</taxon>
        <taxon>Pseudomonadati</taxon>
        <taxon>Pseudomonadota</taxon>
        <taxon>Gammaproteobacteria</taxon>
        <taxon>Chromatiales</taxon>
        <taxon>Ectothiorhodospiraceae</taxon>
        <taxon>Thioalbus</taxon>
    </lineage>
</organism>
<reference evidence="1 2" key="1">
    <citation type="submission" date="2018-07" db="EMBL/GenBank/DDBJ databases">
        <title>Genomic Encyclopedia of Type Strains, Phase IV (KMG-IV): sequencing the most valuable type-strain genomes for metagenomic binning, comparative biology and taxonomic classification.</title>
        <authorList>
            <person name="Goeker M."/>
        </authorList>
    </citation>
    <scope>NUCLEOTIDE SEQUENCE [LARGE SCALE GENOMIC DNA]</scope>
    <source>
        <strain evidence="1 2">DSM 26407</strain>
    </source>
</reference>
<name>A0A369C9H0_9GAMM</name>
<dbReference type="EMBL" id="QPJY01000005">
    <property type="protein sequence ID" value="RCX30373.1"/>
    <property type="molecule type" value="Genomic_DNA"/>
</dbReference>
<accession>A0A369C9H0</accession>
<evidence type="ECO:0000313" key="2">
    <source>
        <dbReference type="Proteomes" id="UP000252707"/>
    </source>
</evidence>
<sequence>MVTAWRMRVLRESGRKAGGLHKWLIVGLFRKVAQGLQ</sequence>
<comment type="caution">
    <text evidence="1">The sequence shown here is derived from an EMBL/GenBank/DDBJ whole genome shotgun (WGS) entry which is preliminary data.</text>
</comment>
<gene>
    <name evidence="1" type="ORF">DFQ59_105207</name>
</gene>
<dbReference type="Proteomes" id="UP000252707">
    <property type="component" value="Unassembled WGS sequence"/>
</dbReference>